<dbReference type="AlphaFoldDB" id="A0A839UR04"/>
<evidence type="ECO:0000313" key="4">
    <source>
        <dbReference type="Proteomes" id="UP000559987"/>
    </source>
</evidence>
<proteinExistence type="inferred from homology"/>
<dbReference type="PRINTS" id="PR01438">
    <property type="entry name" value="UNVRSLSTRESS"/>
</dbReference>
<gene>
    <name evidence="3" type="ORF">FHS30_001470</name>
</gene>
<dbReference type="CDD" id="cd00293">
    <property type="entry name" value="USP-like"/>
    <property type="match status" value="1"/>
</dbReference>
<dbReference type="Gene3D" id="3.40.50.620">
    <property type="entry name" value="HUPs"/>
    <property type="match status" value="1"/>
</dbReference>
<reference evidence="3 4" key="1">
    <citation type="submission" date="2020-08" db="EMBL/GenBank/DDBJ databases">
        <title>Genomic Encyclopedia of Type Strains, Phase III (KMG-III): the genomes of soil and plant-associated and newly described type strains.</title>
        <authorList>
            <person name="Whitman W."/>
        </authorList>
    </citation>
    <scope>NUCLEOTIDE SEQUENCE [LARGE SCALE GENOMIC DNA]</scope>
    <source>
        <strain evidence="3 4">CECT 8571</strain>
    </source>
</reference>
<dbReference type="Pfam" id="PF00582">
    <property type="entry name" value="Usp"/>
    <property type="match status" value="1"/>
</dbReference>
<dbReference type="SUPFAM" id="SSF52402">
    <property type="entry name" value="Adenine nucleotide alpha hydrolases-like"/>
    <property type="match status" value="1"/>
</dbReference>
<protein>
    <submittedName>
        <fullName evidence="3">Nucleotide-binding universal stress UspA family protein</fullName>
    </submittedName>
</protein>
<organism evidence="3 4">
    <name type="scientific">Simiduia aestuariiviva</name>
    <dbReference type="NCBI Taxonomy" id="1510459"/>
    <lineage>
        <taxon>Bacteria</taxon>
        <taxon>Pseudomonadati</taxon>
        <taxon>Pseudomonadota</taxon>
        <taxon>Gammaproteobacteria</taxon>
        <taxon>Cellvibrionales</taxon>
        <taxon>Cellvibrionaceae</taxon>
        <taxon>Simiduia</taxon>
    </lineage>
</organism>
<dbReference type="PANTHER" id="PTHR46268">
    <property type="entry name" value="STRESS RESPONSE PROTEIN NHAX"/>
    <property type="match status" value="1"/>
</dbReference>
<dbReference type="Proteomes" id="UP000559987">
    <property type="component" value="Unassembled WGS sequence"/>
</dbReference>
<comment type="caution">
    <text evidence="3">The sequence shown here is derived from an EMBL/GenBank/DDBJ whole genome shotgun (WGS) entry which is preliminary data.</text>
</comment>
<feature type="domain" description="UspA" evidence="2">
    <location>
        <begin position="1"/>
        <end position="154"/>
    </location>
</feature>
<dbReference type="PANTHER" id="PTHR46268:SF6">
    <property type="entry name" value="UNIVERSAL STRESS PROTEIN UP12"/>
    <property type="match status" value="1"/>
</dbReference>
<comment type="similarity">
    <text evidence="1">Belongs to the universal stress protein A family.</text>
</comment>
<dbReference type="RefSeq" id="WP_183909778.1">
    <property type="nucleotide sequence ID" value="NZ_JACHXZ010000002.1"/>
</dbReference>
<dbReference type="InterPro" id="IPR006016">
    <property type="entry name" value="UspA"/>
</dbReference>
<keyword evidence="4" id="KW-1185">Reference proteome</keyword>
<dbReference type="InterPro" id="IPR006015">
    <property type="entry name" value="Universal_stress_UspA"/>
</dbReference>
<dbReference type="EMBL" id="JACHXZ010000002">
    <property type="protein sequence ID" value="MBB3168286.1"/>
    <property type="molecule type" value="Genomic_DNA"/>
</dbReference>
<evidence type="ECO:0000256" key="1">
    <source>
        <dbReference type="ARBA" id="ARBA00008791"/>
    </source>
</evidence>
<evidence type="ECO:0000313" key="3">
    <source>
        <dbReference type="EMBL" id="MBB3168286.1"/>
    </source>
</evidence>
<name>A0A839UR04_9GAMM</name>
<accession>A0A839UR04</accession>
<sequence length="174" mass="18560">MIERIVCGTDLGPHTSYLIYHAVYLARQCGAKVEVVHAVEPLGSFAKAIFSTYSGSADQQAYQAIDKILANIKAQVVDRLADEYMSGLEDLGTICDVVVDQGPAAEVVLSHARLSQADLIVIGGQSARGDRVPLLGSVASKILQRATVPVFTVPLAMRSGEDDDASFGEQLGLW</sequence>
<dbReference type="InterPro" id="IPR014729">
    <property type="entry name" value="Rossmann-like_a/b/a_fold"/>
</dbReference>
<evidence type="ECO:0000259" key="2">
    <source>
        <dbReference type="Pfam" id="PF00582"/>
    </source>
</evidence>